<dbReference type="HOGENOM" id="CLU_1024205_0_0_1"/>
<proteinExistence type="predicted"/>
<reference evidence="1" key="1">
    <citation type="submission" date="2015-05" db="UniProtKB">
        <authorList>
            <consortium name="EnsemblMetazoa"/>
        </authorList>
    </citation>
    <scope>IDENTIFICATION</scope>
</reference>
<dbReference type="EMBL" id="ACPB03001908">
    <property type="status" value="NOT_ANNOTATED_CDS"/>
    <property type="molecule type" value="Genomic_DNA"/>
</dbReference>
<organism evidence="1 2">
    <name type="scientific">Rhodnius prolixus</name>
    <name type="common">Triatomid bug</name>
    <dbReference type="NCBI Taxonomy" id="13249"/>
    <lineage>
        <taxon>Eukaryota</taxon>
        <taxon>Metazoa</taxon>
        <taxon>Ecdysozoa</taxon>
        <taxon>Arthropoda</taxon>
        <taxon>Hexapoda</taxon>
        <taxon>Insecta</taxon>
        <taxon>Pterygota</taxon>
        <taxon>Neoptera</taxon>
        <taxon>Paraneoptera</taxon>
        <taxon>Hemiptera</taxon>
        <taxon>Heteroptera</taxon>
        <taxon>Panheteroptera</taxon>
        <taxon>Cimicomorpha</taxon>
        <taxon>Reduviidae</taxon>
        <taxon>Triatominae</taxon>
        <taxon>Rhodnius</taxon>
    </lineage>
</organism>
<sequence>MLTGVIMLMFFMQDLAHGFAHLQPLSCNSINQIPESASIAFIYITPSERDCTFLFEGPAHLSLNMKLRSLSQKSQLSRDKCSNSTLRMYYLKNNRVELDKIVCSEAAVITDSNMGIVTSSLNDGAFVLEVRPLSKSSPFNSEIFGMIPPINGARDYYGSSRFIPSPSLQSGWSPFRAFPTPSFYPISNYLRPEAPYPGKPTNFVDLTYNQTGPTNAAISSLANVTAMAISGISANSSQETLNSSTEHPTTHGSTTYVEIHISNSTDVMHKKN</sequence>
<dbReference type="AlphaFoldDB" id="T1HPV9"/>
<protein>
    <submittedName>
        <fullName evidence="1">Uncharacterized protein</fullName>
    </submittedName>
</protein>
<dbReference type="Proteomes" id="UP000015103">
    <property type="component" value="Unassembled WGS sequence"/>
</dbReference>
<dbReference type="InParanoid" id="T1HPV9"/>
<dbReference type="RefSeq" id="XP_073974061.1">
    <property type="nucleotide sequence ID" value="XM_074117960.1"/>
</dbReference>
<dbReference type="GeneID" id="141448982"/>
<dbReference type="VEuPathDB" id="VectorBase:RPRC006083"/>
<accession>T1HPV9</accession>
<name>T1HPV9_RHOPR</name>
<keyword evidence="2" id="KW-1185">Reference proteome</keyword>
<evidence type="ECO:0000313" key="2">
    <source>
        <dbReference type="Proteomes" id="UP000015103"/>
    </source>
</evidence>
<dbReference type="OMA" id="INGARDY"/>
<evidence type="ECO:0000313" key="1">
    <source>
        <dbReference type="EnsemblMetazoa" id="RPRC006083-PA"/>
    </source>
</evidence>
<dbReference type="EnsemblMetazoa" id="RPRC006083-RA">
    <property type="protein sequence ID" value="RPRC006083-PA"/>
    <property type="gene ID" value="RPRC006083"/>
</dbReference>